<dbReference type="SUPFAM" id="SSF144232">
    <property type="entry name" value="HIT/MYND zinc finger-like"/>
    <property type="match status" value="1"/>
</dbReference>
<dbReference type="KEGG" id="cput:CONPUDRAFT_144702"/>
<keyword evidence="3" id="KW-0862">Zinc</keyword>
<accession>A0A5M3MQI6</accession>
<name>A0A5M3MQI6_CONPW</name>
<dbReference type="OrthoDB" id="432970at2759"/>
<dbReference type="EMBL" id="JH711579">
    <property type="protein sequence ID" value="EIW80761.1"/>
    <property type="molecule type" value="Genomic_DNA"/>
</dbReference>
<keyword evidence="1" id="KW-0479">Metal-binding</keyword>
<proteinExistence type="predicted"/>
<feature type="compositionally biased region" description="Polar residues" evidence="5">
    <location>
        <begin position="651"/>
        <end position="660"/>
    </location>
</feature>
<dbReference type="Gene3D" id="6.10.140.2220">
    <property type="match status" value="1"/>
</dbReference>
<evidence type="ECO:0000256" key="4">
    <source>
        <dbReference type="PROSITE-ProRule" id="PRU00134"/>
    </source>
</evidence>
<keyword evidence="8" id="KW-1185">Reference proteome</keyword>
<feature type="region of interest" description="Disordered" evidence="5">
    <location>
        <begin position="651"/>
        <end position="672"/>
    </location>
</feature>
<comment type="caution">
    <text evidence="7">The sequence shown here is derived from an EMBL/GenBank/DDBJ whole genome shotgun (WGS) entry which is preliminary data.</text>
</comment>
<dbReference type="PROSITE" id="PS01360">
    <property type="entry name" value="ZF_MYND_1"/>
    <property type="match status" value="1"/>
</dbReference>
<keyword evidence="2 4" id="KW-0863">Zinc-finger</keyword>
<feature type="region of interest" description="Disordered" evidence="5">
    <location>
        <begin position="751"/>
        <end position="774"/>
    </location>
</feature>
<dbReference type="GeneID" id="19201976"/>
<feature type="domain" description="MYND-type" evidence="6">
    <location>
        <begin position="1293"/>
        <end position="1333"/>
    </location>
</feature>
<evidence type="ECO:0000256" key="2">
    <source>
        <dbReference type="ARBA" id="ARBA00022771"/>
    </source>
</evidence>
<evidence type="ECO:0000313" key="7">
    <source>
        <dbReference type="EMBL" id="EIW80761.1"/>
    </source>
</evidence>
<evidence type="ECO:0000313" key="8">
    <source>
        <dbReference type="Proteomes" id="UP000053558"/>
    </source>
</evidence>
<evidence type="ECO:0000259" key="6">
    <source>
        <dbReference type="PROSITE" id="PS50865"/>
    </source>
</evidence>
<dbReference type="Pfam" id="PF14737">
    <property type="entry name" value="DUF4470"/>
    <property type="match status" value="1"/>
</dbReference>
<dbReference type="PROSITE" id="PS50865">
    <property type="entry name" value="ZF_MYND_2"/>
    <property type="match status" value="1"/>
</dbReference>
<reference evidence="8" key="1">
    <citation type="journal article" date="2012" name="Science">
        <title>The Paleozoic origin of enzymatic lignin decomposition reconstructed from 31 fungal genomes.</title>
        <authorList>
            <person name="Floudas D."/>
            <person name="Binder M."/>
            <person name="Riley R."/>
            <person name="Barry K."/>
            <person name="Blanchette R.A."/>
            <person name="Henrissat B."/>
            <person name="Martinez A.T."/>
            <person name="Otillar R."/>
            <person name="Spatafora J.W."/>
            <person name="Yadav J.S."/>
            <person name="Aerts A."/>
            <person name="Benoit I."/>
            <person name="Boyd A."/>
            <person name="Carlson A."/>
            <person name="Copeland A."/>
            <person name="Coutinho P.M."/>
            <person name="de Vries R.P."/>
            <person name="Ferreira P."/>
            <person name="Findley K."/>
            <person name="Foster B."/>
            <person name="Gaskell J."/>
            <person name="Glotzer D."/>
            <person name="Gorecki P."/>
            <person name="Heitman J."/>
            <person name="Hesse C."/>
            <person name="Hori C."/>
            <person name="Igarashi K."/>
            <person name="Jurgens J.A."/>
            <person name="Kallen N."/>
            <person name="Kersten P."/>
            <person name="Kohler A."/>
            <person name="Kuees U."/>
            <person name="Kumar T.K.A."/>
            <person name="Kuo A."/>
            <person name="LaButti K."/>
            <person name="Larrondo L.F."/>
            <person name="Lindquist E."/>
            <person name="Ling A."/>
            <person name="Lombard V."/>
            <person name="Lucas S."/>
            <person name="Lundell T."/>
            <person name="Martin R."/>
            <person name="McLaughlin D.J."/>
            <person name="Morgenstern I."/>
            <person name="Morin E."/>
            <person name="Murat C."/>
            <person name="Nagy L.G."/>
            <person name="Nolan M."/>
            <person name="Ohm R.A."/>
            <person name="Patyshakuliyeva A."/>
            <person name="Rokas A."/>
            <person name="Ruiz-Duenas F.J."/>
            <person name="Sabat G."/>
            <person name="Salamov A."/>
            <person name="Samejima M."/>
            <person name="Schmutz J."/>
            <person name="Slot J.C."/>
            <person name="St John F."/>
            <person name="Stenlid J."/>
            <person name="Sun H."/>
            <person name="Sun S."/>
            <person name="Syed K."/>
            <person name="Tsang A."/>
            <person name="Wiebenga A."/>
            <person name="Young D."/>
            <person name="Pisabarro A."/>
            <person name="Eastwood D.C."/>
            <person name="Martin F."/>
            <person name="Cullen D."/>
            <person name="Grigoriev I.V."/>
            <person name="Hibbett D.S."/>
        </authorList>
    </citation>
    <scope>NUCLEOTIDE SEQUENCE [LARGE SCALE GENOMIC DNA]</scope>
    <source>
        <strain evidence="8">RWD-64-598 SS2</strain>
    </source>
</reference>
<dbReference type="InterPro" id="IPR002893">
    <property type="entry name" value="Znf_MYND"/>
</dbReference>
<dbReference type="Pfam" id="PF01753">
    <property type="entry name" value="zf-MYND"/>
    <property type="match status" value="1"/>
</dbReference>
<dbReference type="InterPro" id="IPR027974">
    <property type="entry name" value="DUF4470"/>
</dbReference>
<evidence type="ECO:0000256" key="1">
    <source>
        <dbReference type="ARBA" id="ARBA00022723"/>
    </source>
</evidence>
<dbReference type="GO" id="GO:0008270">
    <property type="term" value="F:zinc ion binding"/>
    <property type="evidence" value="ECO:0007669"/>
    <property type="project" value="UniProtKB-KW"/>
</dbReference>
<dbReference type="Proteomes" id="UP000053558">
    <property type="component" value="Unassembled WGS sequence"/>
</dbReference>
<gene>
    <name evidence="7" type="ORF">CONPUDRAFT_144702</name>
</gene>
<evidence type="ECO:0000256" key="3">
    <source>
        <dbReference type="ARBA" id="ARBA00022833"/>
    </source>
</evidence>
<sequence>MTQTSTSTIIRPQLVRLDRIQLVTERDSAGSAWVTKINRALDFTCCDIEAGVLARNTILFTLLSEGKEEAALKPTLDLLWNTFFDIFIDKFSFALLFVHVRNLLEASRSMDAWKASPYHRYISFCDHDTLTAVHQCWKMYDMCAGLNDTRSKAAISNHMQGVKWVVSDPGPIDFVQARSAGLFRGTAARALLRGYDRFWTDGVMAFDEETSARAIYVNHTMTYSRAGWMWNVDLGSYPLACFHLTEVFATAGLEDAKMTRRADKEHDELLLKEIIPAAKKQFYAWCTSLANVFREDKKTLSTLAEDSSPAPPPFLVRIACGDALAFCKALQYYRETGSPETPIATAPFSLSRFAFDASSPPPSAFDAIGTSTLTDDLGLLNILTHTTPLLKRSSFAALYTESVTTQPERGDAATTGAREGGAVLESAACCDIGTLSLLLGVVPVAHISGFAMHAAVDEMDTRKAARGFGYRIHERVVWRRPVMPVPVPGAVVAMSVDVEAGPTYRLEFISEELAGALYGVYQRMFGDDENGVEDIVSRMKGLMSEDPSGAGSEDTKRASPYTDHYTRRAFAELLVVARSQFGAGTSASPTDDANFNVNVETNWTRTMNALIDLICNDNTQLGGIHSHLQDLYTQLHLLGLHTADHLQPSKSELTNASSSEAGPRGEGGVFSGWPSVPPTVHIVLVVPRTRIDEVRPLLEPTRSPGELGSTGAWGPVLRCVVLRGPTSESAAGEGTEQVFESVDAAFGELVSEDEDGSGGEDKREHTGGGDFKTRTRVRVVPAKDKRGLKGTADLIVSFEVPTAVLAGDMSGLSVALALRGSECTANAKARSLLGSKLHLFRSDVSDERHVRVVPCSPFLAPSFVQGNNSTPLEKPARSRNETSTALVPVPKNQHQTATVRAAMDDKREKVASMVVRVDVLDVNVRESLESGADVTMVLASACAVRVAWKGYVQVHSFPLPIDFKEARVHVERKEWYVEIAAPVASSMLCDNMKFPVLFTDKGPAIWNMHRVALDNLPLLKLLPKTVRIARSVINHADLTLSPRERSILGLDQDGTKRETATSDANVNDGHKAFAALKRSIFNIFCGSATHPAPIAFRLGAPSASDPCVIVFVTGLRLDVGGGGGGAVVVADAWVVTVTREIMSELGPLALPYAGAKGRVVGLDVVDGPALRAWKVFLPAAVERCRTWAHGEGCEYRVRGGAGGVLLALDEGNVVEGGSSDDDESEGVDPICSCGRGIGVAEQEPFRKQWRSFAPYVTRAALSPLFPVPCYEQGAVAPGGKEEAGKGGASGTVCFACGGRGKPSLLTCGRCKRARYCSAECQRRDWKEKHKLVCAGLADGRI</sequence>
<evidence type="ECO:0000256" key="5">
    <source>
        <dbReference type="SAM" id="MobiDB-lite"/>
    </source>
</evidence>
<dbReference type="RefSeq" id="XP_007769631.1">
    <property type="nucleotide sequence ID" value="XM_007771441.1"/>
</dbReference>
<organism evidence="7 8">
    <name type="scientific">Coniophora puteana (strain RWD-64-598)</name>
    <name type="common">Brown rot fungus</name>
    <dbReference type="NCBI Taxonomy" id="741705"/>
    <lineage>
        <taxon>Eukaryota</taxon>
        <taxon>Fungi</taxon>
        <taxon>Dikarya</taxon>
        <taxon>Basidiomycota</taxon>
        <taxon>Agaricomycotina</taxon>
        <taxon>Agaricomycetes</taxon>
        <taxon>Agaricomycetidae</taxon>
        <taxon>Boletales</taxon>
        <taxon>Coniophorineae</taxon>
        <taxon>Coniophoraceae</taxon>
        <taxon>Coniophora</taxon>
    </lineage>
</organism>
<protein>
    <recommendedName>
        <fullName evidence="6">MYND-type domain-containing protein</fullName>
    </recommendedName>
</protein>
<feature type="compositionally biased region" description="Basic and acidic residues" evidence="5">
    <location>
        <begin position="759"/>
        <end position="773"/>
    </location>
</feature>